<reference evidence="1 2" key="1">
    <citation type="journal article" date="2017" name="Antonie Van Leeuwenhoek">
        <title>Phylogenomic resolution of the bacterial genus Pantoea and its relationship with Erwinia and Tatumella.</title>
        <authorList>
            <person name="Palmer M."/>
            <person name="Steenkamp E.T."/>
            <person name="Coetzee M.P."/>
            <person name="Chan W.Y."/>
            <person name="van Zyl E."/>
            <person name="De Maayer P."/>
            <person name="Coutinho T.A."/>
            <person name="Blom J."/>
            <person name="Smits T.H."/>
            <person name="Duffy B."/>
            <person name="Venter S.N."/>
        </authorList>
    </citation>
    <scope>NUCLEOTIDE SEQUENCE [LARGE SCALE GENOMIC DNA]</scope>
    <source>
        <strain evidence="1 2">LMG 26277</strain>
    </source>
</reference>
<comment type="caution">
    <text evidence="1">The sequence shown here is derived from an EMBL/GenBank/DDBJ whole genome shotgun (WGS) entry which is preliminary data.</text>
</comment>
<organism evidence="1 2">
    <name type="scientific">Pantoea wallisii</name>
    <dbReference type="NCBI Taxonomy" id="1076551"/>
    <lineage>
        <taxon>Bacteria</taxon>
        <taxon>Pseudomonadati</taxon>
        <taxon>Pseudomonadota</taxon>
        <taxon>Gammaproteobacteria</taxon>
        <taxon>Enterobacterales</taxon>
        <taxon>Erwiniaceae</taxon>
        <taxon>Pantoea</taxon>
    </lineage>
</organism>
<dbReference type="STRING" id="1076551.HA48_18585"/>
<dbReference type="Proteomes" id="UP000193104">
    <property type="component" value="Unassembled WGS sequence"/>
</dbReference>
<dbReference type="AlphaFoldDB" id="A0A1X1CZQ1"/>
<evidence type="ECO:0000313" key="1">
    <source>
        <dbReference type="EMBL" id="ORM69908.1"/>
    </source>
</evidence>
<protein>
    <recommendedName>
        <fullName evidence="3">Type III secretion protein</fullName>
    </recommendedName>
</protein>
<dbReference type="RefSeq" id="WP_128602687.1">
    <property type="nucleotide sequence ID" value="NZ_MLFS01000067.1"/>
</dbReference>
<sequence length="197" mass="22252">MQDIGQQWLNWWTQTCWQQATPGWHHLPFFRLQEGARQHLALTQQASVAELLGLPDALPGFPDKRVLTLSRASAVQHSQMLLLAGEICQCDSGTQVLNDAQRIWCQRISRALRPGLWLPTALNFASNPQPAALALLATLFPEATWLRLRMGFDYQTVMALPEVKIAPPLSKLQALWDAVIWQSQQQEGESYVDNQRA</sequence>
<keyword evidence="2" id="KW-1185">Reference proteome</keyword>
<dbReference type="EMBL" id="MLFS01000067">
    <property type="protein sequence ID" value="ORM69908.1"/>
    <property type="molecule type" value="Genomic_DNA"/>
</dbReference>
<evidence type="ECO:0000313" key="2">
    <source>
        <dbReference type="Proteomes" id="UP000193104"/>
    </source>
</evidence>
<evidence type="ECO:0008006" key="3">
    <source>
        <dbReference type="Google" id="ProtNLM"/>
    </source>
</evidence>
<proteinExistence type="predicted"/>
<gene>
    <name evidence="1" type="ORF">HA48_18585</name>
</gene>
<accession>A0A1X1CZQ1</accession>
<dbReference type="OrthoDB" id="7013311at2"/>
<name>A0A1X1CZQ1_9GAMM</name>